<dbReference type="Proteomes" id="UP001162483">
    <property type="component" value="Unassembled WGS sequence"/>
</dbReference>
<proteinExistence type="predicted"/>
<accession>A0ABN9EKF9</accession>
<name>A0ABN9EKF9_9NEOB</name>
<reference evidence="1" key="1">
    <citation type="submission" date="2023-05" db="EMBL/GenBank/DDBJ databases">
        <authorList>
            <person name="Stuckert A."/>
        </authorList>
    </citation>
    <scope>NUCLEOTIDE SEQUENCE</scope>
</reference>
<protein>
    <submittedName>
        <fullName evidence="1">Uncharacterized protein</fullName>
    </submittedName>
</protein>
<evidence type="ECO:0000313" key="1">
    <source>
        <dbReference type="EMBL" id="CAI9585192.1"/>
    </source>
</evidence>
<keyword evidence="2" id="KW-1185">Reference proteome</keyword>
<sequence length="84" mass="8889">MLCIRCSSALISIPGSNLISIPGSNLISFLTAISSASLSCSSDYGMDALTPECHQILSSHGPPHSPFSRTWLLSLLPVPSQLYV</sequence>
<dbReference type="EMBL" id="CATNWA010015625">
    <property type="protein sequence ID" value="CAI9585192.1"/>
    <property type="molecule type" value="Genomic_DNA"/>
</dbReference>
<evidence type="ECO:0000313" key="2">
    <source>
        <dbReference type="Proteomes" id="UP001162483"/>
    </source>
</evidence>
<gene>
    <name evidence="1" type="ORF">SPARVUS_LOCUS10148526</name>
</gene>
<comment type="caution">
    <text evidence="1">The sequence shown here is derived from an EMBL/GenBank/DDBJ whole genome shotgun (WGS) entry which is preliminary data.</text>
</comment>
<organism evidence="1 2">
    <name type="scientific">Staurois parvus</name>
    <dbReference type="NCBI Taxonomy" id="386267"/>
    <lineage>
        <taxon>Eukaryota</taxon>
        <taxon>Metazoa</taxon>
        <taxon>Chordata</taxon>
        <taxon>Craniata</taxon>
        <taxon>Vertebrata</taxon>
        <taxon>Euteleostomi</taxon>
        <taxon>Amphibia</taxon>
        <taxon>Batrachia</taxon>
        <taxon>Anura</taxon>
        <taxon>Neobatrachia</taxon>
        <taxon>Ranoidea</taxon>
        <taxon>Ranidae</taxon>
        <taxon>Staurois</taxon>
    </lineage>
</organism>